<dbReference type="GO" id="GO:0032259">
    <property type="term" value="P:methylation"/>
    <property type="evidence" value="ECO:0007669"/>
    <property type="project" value="UniProtKB-KW"/>
</dbReference>
<dbReference type="PANTHER" id="PTHR44068">
    <property type="entry name" value="ZGC:194242"/>
    <property type="match status" value="1"/>
</dbReference>
<dbReference type="InterPro" id="IPR013216">
    <property type="entry name" value="Methyltransf_11"/>
</dbReference>
<dbReference type="InterPro" id="IPR050447">
    <property type="entry name" value="Erg6_SMT_methyltransf"/>
</dbReference>
<reference evidence="3 4" key="1">
    <citation type="submission" date="2023-08" db="EMBL/GenBank/DDBJ databases">
        <title>The whole genome sequence of Lysobacter yananisis.</title>
        <authorList>
            <person name="Sun H."/>
        </authorList>
    </citation>
    <scope>NUCLEOTIDE SEQUENCE [LARGE SCALE GENOMIC DNA]</scope>
    <source>
        <strain evidence="3 4">SNNU513</strain>
    </source>
</reference>
<evidence type="ECO:0000259" key="2">
    <source>
        <dbReference type="Pfam" id="PF08241"/>
    </source>
</evidence>
<dbReference type="SUPFAM" id="SSF53335">
    <property type="entry name" value="S-adenosyl-L-methionine-dependent methyltransferases"/>
    <property type="match status" value="1"/>
</dbReference>
<organism evidence="3 4">
    <name type="scientific">Lysobacter yananisis</name>
    <dbReference type="NCBI Taxonomy" id="1003114"/>
    <lineage>
        <taxon>Bacteria</taxon>
        <taxon>Pseudomonadati</taxon>
        <taxon>Pseudomonadota</taxon>
        <taxon>Gammaproteobacteria</taxon>
        <taxon>Lysobacterales</taxon>
        <taxon>Lysobacteraceae</taxon>
        <taxon>Lysobacter</taxon>
    </lineage>
</organism>
<keyword evidence="4" id="KW-1185">Reference proteome</keyword>
<dbReference type="CDD" id="cd02440">
    <property type="entry name" value="AdoMet_MTases"/>
    <property type="match status" value="1"/>
</dbReference>
<keyword evidence="1 3" id="KW-0808">Transferase</keyword>
<evidence type="ECO:0000256" key="1">
    <source>
        <dbReference type="ARBA" id="ARBA00022679"/>
    </source>
</evidence>
<proteinExistence type="predicted"/>
<evidence type="ECO:0000313" key="4">
    <source>
        <dbReference type="Proteomes" id="UP001229313"/>
    </source>
</evidence>
<name>A0ABY9P832_9GAMM</name>
<dbReference type="Proteomes" id="UP001229313">
    <property type="component" value="Chromosome"/>
</dbReference>
<accession>A0ABY9P832</accession>
<dbReference type="Gene3D" id="3.40.50.150">
    <property type="entry name" value="Vaccinia Virus protein VP39"/>
    <property type="match status" value="1"/>
</dbReference>
<gene>
    <name evidence="3" type="ORF">RDV84_19780</name>
</gene>
<feature type="domain" description="Methyltransferase type 11" evidence="2">
    <location>
        <begin position="66"/>
        <end position="158"/>
    </location>
</feature>
<dbReference type="PANTHER" id="PTHR44068:SF11">
    <property type="entry name" value="GERANYL DIPHOSPHATE 2-C-METHYLTRANSFERASE"/>
    <property type="match status" value="1"/>
</dbReference>
<protein>
    <submittedName>
        <fullName evidence="3">Class I SAM-dependent methyltransferase</fullName>
        <ecNumber evidence="3">2.1.-.-</ecNumber>
    </submittedName>
</protein>
<dbReference type="RefSeq" id="WP_078995610.1">
    <property type="nucleotide sequence ID" value="NZ_CP133568.1"/>
</dbReference>
<dbReference type="GO" id="GO:0008168">
    <property type="term" value="F:methyltransferase activity"/>
    <property type="evidence" value="ECO:0007669"/>
    <property type="project" value="UniProtKB-KW"/>
</dbReference>
<dbReference type="EC" id="2.1.-.-" evidence="3"/>
<evidence type="ECO:0000313" key="3">
    <source>
        <dbReference type="EMBL" id="WMT02185.1"/>
    </source>
</evidence>
<dbReference type="InterPro" id="IPR029063">
    <property type="entry name" value="SAM-dependent_MTases_sf"/>
</dbReference>
<keyword evidence="3" id="KW-0489">Methyltransferase</keyword>
<dbReference type="EMBL" id="CP133568">
    <property type="protein sequence ID" value="WMT02185.1"/>
    <property type="molecule type" value="Genomic_DNA"/>
</dbReference>
<dbReference type="Pfam" id="PF08241">
    <property type="entry name" value="Methyltransf_11"/>
    <property type="match status" value="1"/>
</dbReference>
<sequence>MSQRAMIDGYDTAMQGAVIEAYYGSSDFYNFGFWSADTGNQSQASEALVARLLEFIPPDRRDGRILDVACGLGASSRHLLRHFAPRQIVGINVSERQLERARHNAPGCEFRVMDATALEFPDASFDNILCVEAAFHFDTRAAFLREALRVLKPGGRLVHSDILMAPLPQTTSVRTHIPNANAMSDPAELERAILAAGFARAEVVDATEQCWTPFLRSVRRFKAAHKPPGPSTPRARRSAPIFFNPEYLARFIRRYVLACSHKSAD</sequence>